<proteinExistence type="predicted"/>
<dbReference type="EMBL" id="MN739971">
    <property type="protein sequence ID" value="QHT80537.1"/>
    <property type="molecule type" value="Genomic_DNA"/>
</dbReference>
<accession>A0A6C0HJJ7</accession>
<name>A0A6C0HJJ7_9ZZZZ</name>
<protein>
    <submittedName>
        <fullName evidence="1">Uncharacterized protein</fullName>
    </submittedName>
</protein>
<dbReference type="AlphaFoldDB" id="A0A6C0HJJ7"/>
<organism evidence="1">
    <name type="scientific">viral metagenome</name>
    <dbReference type="NCBI Taxonomy" id="1070528"/>
    <lineage>
        <taxon>unclassified sequences</taxon>
        <taxon>metagenomes</taxon>
        <taxon>organismal metagenomes</taxon>
    </lineage>
</organism>
<evidence type="ECO:0000313" key="1">
    <source>
        <dbReference type="EMBL" id="QHT80537.1"/>
    </source>
</evidence>
<sequence>MDQLFQALPTDLQWEILSEFVGSHTVRNGKLIKKIVFDERHQMLENMARIRTTWDPPLILEVIPISFVLFSNGTQLMFTYHPGYGTLGYMYISNKREWTRLDIITGTHWTGTPPYEKHEYPSYAYTDKKKKKIQSDKFIT</sequence>
<reference evidence="1" key="1">
    <citation type="journal article" date="2020" name="Nature">
        <title>Giant virus diversity and host interactions through global metagenomics.</title>
        <authorList>
            <person name="Schulz F."/>
            <person name="Roux S."/>
            <person name="Paez-Espino D."/>
            <person name="Jungbluth S."/>
            <person name="Walsh D.A."/>
            <person name="Denef V.J."/>
            <person name="McMahon K.D."/>
            <person name="Konstantinidis K.T."/>
            <person name="Eloe-Fadrosh E.A."/>
            <person name="Kyrpides N.C."/>
            <person name="Woyke T."/>
        </authorList>
    </citation>
    <scope>NUCLEOTIDE SEQUENCE</scope>
    <source>
        <strain evidence="1">GVMAG-M-3300023184-120</strain>
    </source>
</reference>